<protein>
    <submittedName>
        <fullName evidence="1">Uncharacterized protein</fullName>
    </submittedName>
</protein>
<comment type="caution">
    <text evidence="1">The sequence shown here is derived from an EMBL/GenBank/DDBJ whole genome shotgun (WGS) entry which is preliminary data.</text>
</comment>
<evidence type="ECO:0000313" key="1">
    <source>
        <dbReference type="EMBL" id="GAH18012.1"/>
    </source>
</evidence>
<proteinExistence type="predicted"/>
<dbReference type="EMBL" id="BART01031911">
    <property type="protein sequence ID" value="GAH18012.1"/>
    <property type="molecule type" value="Genomic_DNA"/>
</dbReference>
<feature type="non-terminal residue" evidence="1">
    <location>
        <position position="55"/>
    </location>
</feature>
<name>X1DCU1_9ZZZZ</name>
<accession>X1DCU1</accession>
<reference evidence="1" key="1">
    <citation type="journal article" date="2014" name="Front. Microbiol.">
        <title>High frequency of phylogenetically diverse reductive dehalogenase-homologous genes in deep subseafloor sedimentary metagenomes.</title>
        <authorList>
            <person name="Kawai M."/>
            <person name="Futagami T."/>
            <person name="Toyoda A."/>
            <person name="Takaki Y."/>
            <person name="Nishi S."/>
            <person name="Hori S."/>
            <person name="Arai W."/>
            <person name="Tsubouchi T."/>
            <person name="Morono Y."/>
            <person name="Uchiyama I."/>
            <person name="Ito T."/>
            <person name="Fujiyama A."/>
            <person name="Inagaki F."/>
            <person name="Takami H."/>
        </authorList>
    </citation>
    <scope>NUCLEOTIDE SEQUENCE</scope>
    <source>
        <strain evidence="1">Expedition CK06-06</strain>
    </source>
</reference>
<gene>
    <name evidence="1" type="ORF">S01H4_55316</name>
</gene>
<sequence length="55" mass="6448">MADHYVNNREFTTAVAVWRRELWLPWKARKDAAEDEGKDFFEVAPSIPDFVGDCF</sequence>
<dbReference type="AlphaFoldDB" id="X1DCU1"/>
<organism evidence="1">
    <name type="scientific">marine sediment metagenome</name>
    <dbReference type="NCBI Taxonomy" id="412755"/>
    <lineage>
        <taxon>unclassified sequences</taxon>
        <taxon>metagenomes</taxon>
        <taxon>ecological metagenomes</taxon>
    </lineage>
</organism>